<dbReference type="SUPFAM" id="SSF53335">
    <property type="entry name" value="S-adenosyl-L-methionine-dependent methyltransferases"/>
    <property type="match status" value="1"/>
</dbReference>
<dbReference type="GO" id="GO:0032259">
    <property type="term" value="P:methylation"/>
    <property type="evidence" value="ECO:0007669"/>
    <property type="project" value="UniProtKB-KW"/>
</dbReference>
<feature type="domain" description="Methyltransferase type 11" evidence="1">
    <location>
        <begin position="60"/>
        <end position="157"/>
    </location>
</feature>
<dbReference type="GO" id="GO:0008168">
    <property type="term" value="F:methyltransferase activity"/>
    <property type="evidence" value="ECO:0007669"/>
    <property type="project" value="UniProtKB-KW"/>
</dbReference>
<evidence type="ECO:0000259" key="1">
    <source>
        <dbReference type="Pfam" id="PF08241"/>
    </source>
</evidence>
<dbReference type="CDD" id="cd02440">
    <property type="entry name" value="AdoMet_MTases"/>
    <property type="match status" value="1"/>
</dbReference>
<reference evidence="2" key="1">
    <citation type="submission" date="2022-10" db="EMBL/GenBank/DDBJ databases">
        <title>The WGS of Solirubrobacter sp. CPCC 204708.</title>
        <authorList>
            <person name="Jiang Z."/>
        </authorList>
    </citation>
    <scope>NUCLEOTIDE SEQUENCE</scope>
    <source>
        <strain evidence="2">CPCC 204708</strain>
    </source>
</reference>
<keyword evidence="3" id="KW-1185">Reference proteome</keyword>
<comment type="caution">
    <text evidence="2">The sequence shown here is derived from an EMBL/GenBank/DDBJ whole genome shotgun (WGS) entry which is preliminary data.</text>
</comment>
<dbReference type="InterPro" id="IPR013216">
    <property type="entry name" value="Methyltransf_11"/>
</dbReference>
<sequence length="302" mass="33284">MAAPPTEHEILDVNRRYHDVAAETYDSKWGISFGEIGHQQVLGKLAKLLGPNPGPFAHSLEIGAGTGYFSLNLLQTGVIEQATCTDISPGMLATLEHNAHELGLEVETAACDATQLPFEDASFDLVLGHAVLHHLPDLDQAFREFHRVLKPGGTLFFAGEPSRQGDKLAAIPKRAAVKAAPLWRRAVKARPAPQHQGADEDEHALEAVVDVHAFVPADLKRHAAAGGFTDVEVRGEELLANWFGWFNRTLEASAEPKDVPWGWIQYAYKGYILLQRVDRSLLEPRLPPQLFYNLMLAARKRA</sequence>
<keyword evidence="2" id="KW-0808">Transferase</keyword>
<protein>
    <submittedName>
        <fullName evidence="2">Methyltransferase domain-containing protein</fullName>
    </submittedName>
</protein>
<dbReference type="InterPro" id="IPR050508">
    <property type="entry name" value="Methyltransf_Superfamily"/>
</dbReference>
<dbReference type="Pfam" id="PF08241">
    <property type="entry name" value="Methyltransf_11"/>
    <property type="match status" value="1"/>
</dbReference>
<dbReference type="PANTHER" id="PTHR42912">
    <property type="entry name" value="METHYLTRANSFERASE"/>
    <property type="match status" value="1"/>
</dbReference>
<dbReference type="InterPro" id="IPR029063">
    <property type="entry name" value="SAM-dependent_MTases_sf"/>
</dbReference>
<name>A0ABT4RRP8_9ACTN</name>
<proteinExistence type="predicted"/>
<accession>A0ABT4RRP8</accession>
<gene>
    <name evidence="2" type="ORF">OJ962_27425</name>
</gene>
<dbReference type="EMBL" id="JAPCID010000053">
    <property type="protein sequence ID" value="MDA0141259.1"/>
    <property type="molecule type" value="Genomic_DNA"/>
</dbReference>
<dbReference type="PANTHER" id="PTHR42912:SF93">
    <property type="entry name" value="N6-ADENOSINE-METHYLTRANSFERASE TMT1A"/>
    <property type="match status" value="1"/>
</dbReference>
<dbReference type="Gene3D" id="3.40.50.150">
    <property type="entry name" value="Vaccinia Virus protein VP39"/>
    <property type="match status" value="1"/>
</dbReference>
<evidence type="ECO:0000313" key="3">
    <source>
        <dbReference type="Proteomes" id="UP001147700"/>
    </source>
</evidence>
<dbReference type="Proteomes" id="UP001147700">
    <property type="component" value="Unassembled WGS sequence"/>
</dbReference>
<keyword evidence="2" id="KW-0489">Methyltransferase</keyword>
<dbReference type="RefSeq" id="WP_202955148.1">
    <property type="nucleotide sequence ID" value="NZ_JAPCID010000053.1"/>
</dbReference>
<organism evidence="2 3">
    <name type="scientific">Solirubrobacter deserti</name>
    <dbReference type="NCBI Taxonomy" id="2282478"/>
    <lineage>
        <taxon>Bacteria</taxon>
        <taxon>Bacillati</taxon>
        <taxon>Actinomycetota</taxon>
        <taxon>Thermoleophilia</taxon>
        <taxon>Solirubrobacterales</taxon>
        <taxon>Solirubrobacteraceae</taxon>
        <taxon>Solirubrobacter</taxon>
    </lineage>
</organism>
<evidence type="ECO:0000313" key="2">
    <source>
        <dbReference type="EMBL" id="MDA0141259.1"/>
    </source>
</evidence>